<organism evidence="1 2">
    <name type="scientific">Alternaria tenuissima</name>
    <dbReference type="NCBI Taxonomy" id="119927"/>
    <lineage>
        <taxon>Eukaryota</taxon>
        <taxon>Fungi</taxon>
        <taxon>Dikarya</taxon>
        <taxon>Ascomycota</taxon>
        <taxon>Pezizomycotina</taxon>
        <taxon>Dothideomycetes</taxon>
        <taxon>Pleosporomycetidae</taxon>
        <taxon>Pleosporales</taxon>
        <taxon>Pleosporineae</taxon>
        <taxon>Pleosporaceae</taxon>
        <taxon>Alternaria</taxon>
        <taxon>Alternaria sect. Alternaria</taxon>
        <taxon>Alternaria alternata complex</taxon>
    </lineage>
</organism>
<dbReference type="SUPFAM" id="SSF53335">
    <property type="entry name" value="S-adenosyl-L-methionine-dependent methyltransferases"/>
    <property type="match status" value="1"/>
</dbReference>
<gene>
    <name evidence="1" type="ORF">AA0119_g8661</name>
</gene>
<name>A0ABY0G3L7_9PLEO</name>
<evidence type="ECO:0000313" key="2">
    <source>
        <dbReference type="Proteomes" id="UP000293195"/>
    </source>
</evidence>
<protein>
    <recommendedName>
        <fullName evidence="3">Methyltransferase type 11 domain-containing protein</fullName>
    </recommendedName>
</protein>
<dbReference type="PANTHER" id="PTHR43036">
    <property type="entry name" value="OSJNBB0011N17.9 PROTEIN"/>
    <property type="match status" value="1"/>
</dbReference>
<dbReference type="Gene3D" id="3.40.50.150">
    <property type="entry name" value="Vaccinia Virus protein VP39"/>
    <property type="match status" value="1"/>
</dbReference>
<dbReference type="EMBL" id="PDXF01000042">
    <property type="protein sequence ID" value="RYN95454.1"/>
    <property type="molecule type" value="Genomic_DNA"/>
</dbReference>
<proteinExistence type="predicted"/>
<dbReference type="InterPro" id="IPR029063">
    <property type="entry name" value="SAM-dependent_MTases_sf"/>
</dbReference>
<keyword evidence="2" id="KW-1185">Reference proteome</keyword>
<evidence type="ECO:0008006" key="3">
    <source>
        <dbReference type="Google" id="ProtNLM"/>
    </source>
</evidence>
<accession>A0ABY0G3L7</accession>
<reference evidence="2" key="1">
    <citation type="journal article" date="2019" name="bioRxiv">
        <title>Genomics, evolutionary history and diagnostics of the Alternaria alternata species group including apple and Asian pear pathotypes.</title>
        <authorList>
            <person name="Armitage A.D."/>
            <person name="Cockerton H.M."/>
            <person name="Sreenivasaprasad S."/>
            <person name="Woodhall J.W."/>
            <person name="Lane C.R."/>
            <person name="Harrison R.J."/>
            <person name="Clarkson J.P."/>
        </authorList>
    </citation>
    <scope>NUCLEOTIDE SEQUENCE [LARGE SCALE GENOMIC DNA]</scope>
    <source>
        <strain evidence="2">FERA 635</strain>
    </source>
</reference>
<sequence length="329" mass="37622">MNALPSADNPLPSATNHPMFLPHCLRTVKPALTAPWRAYSSFNRTNSIPFNFFSGFAVANMASAALDTSPFPSTSYKPKYDTWPYNDSDFVRYDENDDGVFYRQPRLVTHIDDPSIARLTQYYDTVLPRTGRIMDMCTSWKSFYPASVKEAIQKKELEVYGVGLNAEEMTLNSVFMGPDRWRVMDLNKPPHDVRAAWEGGQDMQFDAVTCVVSIDYLNKPLEVCRKLLEASHEGGTVHLVISNRCFPNKVVRRWMMLDERSRLEFVGDYLHFAGWKDVEIVDLCARDESGMRITDDQGTVMLRSPYLPDHLDPLWVVRARKETSGIVKE</sequence>
<evidence type="ECO:0000313" key="1">
    <source>
        <dbReference type="EMBL" id="RYN95454.1"/>
    </source>
</evidence>
<dbReference type="Proteomes" id="UP000293195">
    <property type="component" value="Unassembled WGS sequence"/>
</dbReference>
<comment type="caution">
    <text evidence="1">The sequence shown here is derived from an EMBL/GenBank/DDBJ whole genome shotgun (WGS) entry which is preliminary data.</text>
</comment>
<dbReference type="PANTHER" id="PTHR43036:SF2">
    <property type="entry name" value="OS04G0481300 PROTEIN"/>
    <property type="match status" value="1"/>
</dbReference>